<keyword evidence="1 2" id="KW-0690">Ribosome biogenesis</keyword>
<reference evidence="3 4" key="1">
    <citation type="submission" date="2019-07" db="EMBL/GenBank/DDBJ databases">
        <title>Thalassofilum flectens gen. nov., sp. nov., a novel moderate thermophilic anaerobe from a shallow sea hot spring in Kunashir Island (Russia), representing a new family in the order Bacteroidales, and proposal of Thalassofilacea fam. nov.</title>
        <authorList>
            <person name="Kochetkova T.V."/>
            <person name="Podosokorskaya O.A."/>
            <person name="Novikov A."/>
            <person name="Elcheninov A.G."/>
            <person name="Toshchakov S.V."/>
            <person name="Kublanov I.V."/>
        </authorList>
    </citation>
    <scope>NUCLEOTIDE SEQUENCE [LARGE SCALE GENOMIC DNA]</scope>
    <source>
        <strain evidence="3 4">38-H</strain>
    </source>
</reference>
<dbReference type="Pfam" id="PF02033">
    <property type="entry name" value="RBFA"/>
    <property type="match status" value="1"/>
</dbReference>
<dbReference type="AlphaFoldDB" id="A0A7D4BSC7"/>
<name>A0A7D4BSC7_9BACT</name>
<dbReference type="InterPro" id="IPR000238">
    <property type="entry name" value="RbfA"/>
</dbReference>
<dbReference type="Gene3D" id="3.30.300.20">
    <property type="match status" value="1"/>
</dbReference>
<dbReference type="PANTHER" id="PTHR33515:SF1">
    <property type="entry name" value="RIBOSOME-BINDING FACTOR A, CHLOROPLASTIC-RELATED"/>
    <property type="match status" value="1"/>
</dbReference>
<evidence type="ECO:0000256" key="2">
    <source>
        <dbReference type="HAMAP-Rule" id="MF_00003"/>
    </source>
</evidence>
<dbReference type="HAMAP" id="MF_00003">
    <property type="entry name" value="RbfA"/>
    <property type="match status" value="1"/>
</dbReference>
<sequence>MEGTRLQKVGRLIQKELGEILQREGASIVPGKMLTVTQVRVSPDLSIARVYISIFPSNDSDKSIELIKNHTKFLRGELGKRVRHQLRVIPELSFFIDDSLDYIERIDNLLKE</sequence>
<comment type="function">
    <text evidence="2">One of several proteins that assist in the late maturation steps of the functional core of the 30S ribosomal subunit. Associates with free 30S ribosomal subunits (but not with 30S subunits that are part of 70S ribosomes or polysomes). Required for efficient processing of 16S rRNA. May interact with the 5'-terminal helix region of 16S rRNA.</text>
</comment>
<dbReference type="RefSeq" id="WP_173074900.1">
    <property type="nucleotide sequence ID" value="NZ_CP041345.1"/>
</dbReference>
<dbReference type="InterPro" id="IPR023799">
    <property type="entry name" value="RbfA_dom_sf"/>
</dbReference>
<dbReference type="KEGG" id="ttz:FHG85_08515"/>
<accession>A0A7D4BSC7</accession>
<keyword evidence="2" id="KW-0963">Cytoplasm</keyword>
<dbReference type="Proteomes" id="UP000500961">
    <property type="component" value="Chromosome"/>
</dbReference>
<comment type="similarity">
    <text evidence="2">Belongs to the RbfA family.</text>
</comment>
<evidence type="ECO:0000313" key="4">
    <source>
        <dbReference type="Proteomes" id="UP000500961"/>
    </source>
</evidence>
<dbReference type="SUPFAM" id="SSF89919">
    <property type="entry name" value="Ribosome-binding factor A, RbfA"/>
    <property type="match status" value="1"/>
</dbReference>
<dbReference type="GO" id="GO:0030490">
    <property type="term" value="P:maturation of SSU-rRNA"/>
    <property type="evidence" value="ECO:0007669"/>
    <property type="project" value="UniProtKB-UniRule"/>
</dbReference>
<organism evidence="3 4">
    <name type="scientific">Tenuifilum thalassicum</name>
    <dbReference type="NCBI Taxonomy" id="2590900"/>
    <lineage>
        <taxon>Bacteria</taxon>
        <taxon>Pseudomonadati</taxon>
        <taxon>Bacteroidota</taxon>
        <taxon>Bacteroidia</taxon>
        <taxon>Bacteroidales</taxon>
        <taxon>Tenuifilaceae</taxon>
        <taxon>Tenuifilum</taxon>
    </lineage>
</organism>
<dbReference type="GO" id="GO:0005829">
    <property type="term" value="C:cytosol"/>
    <property type="evidence" value="ECO:0007669"/>
    <property type="project" value="TreeGrafter"/>
</dbReference>
<dbReference type="PANTHER" id="PTHR33515">
    <property type="entry name" value="RIBOSOME-BINDING FACTOR A, CHLOROPLASTIC-RELATED"/>
    <property type="match status" value="1"/>
</dbReference>
<protein>
    <recommendedName>
        <fullName evidence="2">Ribosome-binding factor A</fullName>
    </recommendedName>
</protein>
<dbReference type="InterPro" id="IPR015946">
    <property type="entry name" value="KH_dom-like_a/b"/>
</dbReference>
<dbReference type="GO" id="GO:0043024">
    <property type="term" value="F:ribosomal small subunit binding"/>
    <property type="evidence" value="ECO:0007669"/>
    <property type="project" value="TreeGrafter"/>
</dbReference>
<evidence type="ECO:0000256" key="1">
    <source>
        <dbReference type="ARBA" id="ARBA00022517"/>
    </source>
</evidence>
<proteinExistence type="inferred from homology"/>
<comment type="subunit">
    <text evidence="2">Monomer. Binds 30S ribosomal subunits, but not 50S ribosomal subunits or 70S ribosomes.</text>
</comment>
<comment type="subcellular location">
    <subcellularLocation>
        <location evidence="2">Cytoplasm</location>
    </subcellularLocation>
</comment>
<dbReference type="NCBIfam" id="TIGR00082">
    <property type="entry name" value="rbfA"/>
    <property type="match status" value="1"/>
</dbReference>
<keyword evidence="4" id="KW-1185">Reference proteome</keyword>
<dbReference type="EMBL" id="CP041345">
    <property type="protein sequence ID" value="QKG80301.1"/>
    <property type="molecule type" value="Genomic_DNA"/>
</dbReference>
<gene>
    <name evidence="2 3" type="primary">rbfA</name>
    <name evidence="3" type="ORF">FHG85_08515</name>
</gene>
<evidence type="ECO:0000313" key="3">
    <source>
        <dbReference type="EMBL" id="QKG80301.1"/>
    </source>
</evidence>